<keyword evidence="1" id="KW-1133">Transmembrane helix</keyword>
<dbReference type="Pfam" id="PF01569">
    <property type="entry name" value="PAP2"/>
    <property type="match status" value="1"/>
</dbReference>
<feature type="transmembrane region" description="Helical" evidence="1">
    <location>
        <begin position="130"/>
        <end position="150"/>
    </location>
</feature>
<dbReference type="Proteomes" id="UP000283644">
    <property type="component" value="Unassembled WGS sequence"/>
</dbReference>
<feature type="transmembrane region" description="Helical" evidence="1">
    <location>
        <begin position="187"/>
        <end position="206"/>
    </location>
</feature>
<gene>
    <name evidence="3" type="ORF">D0Z08_04215</name>
</gene>
<evidence type="ECO:0000313" key="3">
    <source>
        <dbReference type="EMBL" id="RHW28197.1"/>
    </source>
</evidence>
<evidence type="ECO:0000256" key="1">
    <source>
        <dbReference type="SAM" id="Phobius"/>
    </source>
</evidence>
<dbReference type="InterPro" id="IPR036938">
    <property type="entry name" value="PAP2/HPO_sf"/>
</dbReference>
<feature type="transmembrane region" description="Helical" evidence="1">
    <location>
        <begin position="162"/>
        <end position="181"/>
    </location>
</feature>
<dbReference type="AlphaFoldDB" id="A0A417Y6J1"/>
<dbReference type="Gene3D" id="1.20.144.10">
    <property type="entry name" value="Phosphatidic acid phosphatase type 2/haloperoxidase"/>
    <property type="match status" value="1"/>
</dbReference>
<dbReference type="RefSeq" id="WP_118922983.1">
    <property type="nucleotide sequence ID" value="NZ_QXGH01000010.1"/>
</dbReference>
<dbReference type="OrthoDB" id="104997at2"/>
<keyword evidence="1" id="KW-0812">Transmembrane</keyword>
<keyword evidence="1" id="KW-0472">Membrane</keyword>
<protein>
    <submittedName>
        <fullName evidence="3">Phosphatase PAP2 family protein</fullName>
    </submittedName>
</protein>
<comment type="caution">
    <text evidence="3">The sequence shown here is derived from an EMBL/GenBank/DDBJ whole genome shotgun (WGS) entry which is preliminary data.</text>
</comment>
<dbReference type="PANTHER" id="PTHR14969">
    <property type="entry name" value="SPHINGOSINE-1-PHOSPHATE PHOSPHOHYDROLASE"/>
    <property type="match status" value="1"/>
</dbReference>
<sequence length="233" mass="24817">MTEPRRSLLLASLTSLTLFVLLGVAATHGWLGTTELDGPSAGIRGWAAERPWLEDSLFAVEKLFATQGLTIAAIVVAGWLLLRRQLRAGILVLVVMYAATELTQHTKALFGRDRPLWQDSDFLHHASSYPSGHATGAATLGGLVIVLAILGTRSRAHLRPIAAVVSVVVLIVCADRLMLGRHYPTDLVGGVLLAAGLIMLGLAIVFPREISEGTPPVQVAPLAEKELVVSRSA</sequence>
<dbReference type="EMBL" id="QXGH01000010">
    <property type="protein sequence ID" value="RHW28197.1"/>
    <property type="molecule type" value="Genomic_DNA"/>
</dbReference>
<proteinExistence type="predicted"/>
<dbReference type="InterPro" id="IPR000326">
    <property type="entry name" value="PAP2/HPO"/>
</dbReference>
<dbReference type="SMART" id="SM00014">
    <property type="entry name" value="acidPPc"/>
    <property type="match status" value="1"/>
</dbReference>
<keyword evidence="4" id="KW-1185">Reference proteome</keyword>
<accession>A0A417Y6J1</accession>
<evidence type="ECO:0000259" key="2">
    <source>
        <dbReference type="SMART" id="SM00014"/>
    </source>
</evidence>
<reference evidence="3 4" key="1">
    <citation type="submission" date="2018-09" db="EMBL/GenBank/DDBJ databases">
        <title>Genome sequencing of Nocardioides immobilis CCTCC AB 2017083 for comparison to Nocardioides silvaticus.</title>
        <authorList>
            <person name="Li C."/>
            <person name="Wang G."/>
        </authorList>
    </citation>
    <scope>NUCLEOTIDE SEQUENCE [LARGE SCALE GENOMIC DNA]</scope>
    <source>
        <strain evidence="3 4">CCTCC AB 2017083</strain>
    </source>
</reference>
<name>A0A417Y6J1_9ACTN</name>
<organism evidence="3 4">
    <name type="scientific">Nocardioides immobilis</name>
    <dbReference type="NCBI Taxonomy" id="2049295"/>
    <lineage>
        <taxon>Bacteria</taxon>
        <taxon>Bacillati</taxon>
        <taxon>Actinomycetota</taxon>
        <taxon>Actinomycetes</taxon>
        <taxon>Propionibacteriales</taxon>
        <taxon>Nocardioidaceae</taxon>
        <taxon>Nocardioides</taxon>
    </lineage>
</organism>
<feature type="transmembrane region" description="Helical" evidence="1">
    <location>
        <begin position="63"/>
        <end position="82"/>
    </location>
</feature>
<evidence type="ECO:0000313" key="4">
    <source>
        <dbReference type="Proteomes" id="UP000283644"/>
    </source>
</evidence>
<dbReference type="SUPFAM" id="SSF48317">
    <property type="entry name" value="Acid phosphatase/Vanadium-dependent haloperoxidase"/>
    <property type="match status" value="1"/>
</dbReference>
<feature type="transmembrane region" description="Helical" evidence="1">
    <location>
        <begin position="89"/>
        <end position="110"/>
    </location>
</feature>
<feature type="domain" description="Phosphatidic acid phosphatase type 2/haloperoxidase" evidence="2">
    <location>
        <begin position="88"/>
        <end position="202"/>
    </location>
</feature>
<dbReference type="PANTHER" id="PTHR14969:SF13">
    <property type="entry name" value="AT30094P"/>
    <property type="match status" value="1"/>
</dbReference>